<dbReference type="GO" id="GO:1903457">
    <property type="term" value="P:lactate catabolic process"/>
    <property type="evidence" value="ECO:0007669"/>
    <property type="project" value="TreeGrafter"/>
</dbReference>
<dbReference type="InterPro" id="IPR016167">
    <property type="entry name" value="FAD-bd_PCMH_sub1"/>
</dbReference>
<protein>
    <submittedName>
        <fullName evidence="4">4-cresol dehydrogenase</fullName>
    </submittedName>
</protein>
<dbReference type="InterPro" id="IPR016170">
    <property type="entry name" value="Cytok_DH_C_sf"/>
</dbReference>
<dbReference type="InterPro" id="IPR006094">
    <property type="entry name" value="Oxid_FAD_bind_N"/>
</dbReference>
<dbReference type="Pfam" id="PF01565">
    <property type="entry name" value="FAD_binding_4"/>
    <property type="match status" value="1"/>
</dbReference>
<keyword evidence="1" id="KW-0285">Flavoprotein</keyword>
<dbReference type="GO" id="GO:0005739">
    <property type="term" value="C:mitochondrion"/>
    <property type="evidence" value="ECO:0007669"/>
    <property type="project" value="TreeGrafter"/>
</dbReference>
<proteinExistence type="predicted"/>
<dbReference type="Gene3D" id="3.30.43.10">
    <property type="entry name" value="Uridine Diphospho-n-acetylenolpyruvylglucosamine Reductase, domain 2"/>
    <property type="match status" value="1"/>
</dbReference>
<evidence type="ECO:0000313" key="4">
    <source>
        <dbReference type="EMBL" id="KAF3765572.1"/>
    </source>
</evidence>
<evidence type="ECO:0000256" key="1">
    <source>
        <dbReference type="ARBA" id="ARBA00022630"/>
    </source>
</evidence>
<comment type="caution">
    <text evidence="4">The sequence shown here is derived from an EMBL/GenBank/DDBJ whole genome shotgun (WGS) entry which is preliminary data.</text>
</comment>
<keyword evidence="5" id="KW-1185">Reference proteome</keyword>
<reference evidence="4" key="1">
    <citation type="journal article" date="2020" name="Phytopathology">
        <title>Genome sequence of the chestnut blight fungus Cryphonectria parasitica EP155: A fundamental resource for an archetypical invasive plant pathogen.</title>
        <authorList>
            <person name="Crouch J.A."/>
            <person name="Dawe A."/>
            <person name="Aerts A."/>
            <person name="Barry K."/>
            <person name="Churchill A.C.L."/>
            <person name="Grimwood J."/>
            <person name="Hillman B."/>
            <person name="Milgroom M.G."/>
            <person name="Pangilinan J."/>
            <person name="Smith M."/>
            <person name="Salamov A."/>
            <person name="Schmutz J."/>
            <person name="Yadav J."/>
            <person name="Grigoriev I.V."/>
            <person name="Nuss D."/>
        </authorList>
    </citation>
    <scope>NUCLEOTIDE SEQUENCE</scope>
    <source>
        <strain evidence="4">EP155</strain>
    </source>
</reference>
<dbReference type="AlphaFoldDB" id="A0A9P5CPM6"/>
<dbReference type="InterPro" id="IPR016171">
    <property type="entry name" value="Vanillyl_alc_oxidase_C-sub2"/>
</dbReference>
<dbReference type="EMBL" id="MU032347">
    <property type="protein sequence ID" value="KAF3765572.1"/>
    <property type="molecule type" value="Genomic_DNA"/>
</dbReference>
<dbReference type="RefSeq" id="XP_040776533.1">
    <property type="nucleotide sequence ID" value="XM_040918870.1"/>
</dbReference>
<dbReference type="SUPFAM" id="SSF56176">
    <property type="entry name" value="FAD-binding/transporter-associated domain-like"/>
    <property type="match status" value="1"/>
</dbReference>
<dbReference type="SUPFAM" id="SSF55103">
    <property type="entry name" value="FAD-linked oxidases, C-terminal domain"/>
    <property type="match status" value="1"/>
</dbReference>
<organism evidence="4 5">
    <name type="scientific">Cryphonectria parasitica (strain ATCC 38755 / EP155)</name>
    <dbReference type="NCBI Taxonomy" id="660469"/>
    <lineage>
        <taxon>Eukaryota</taxon>
        <taxon>Fungi</taxon>
        <taxon>Dikarya</taxon>
        <taxon>Ascomycota</taxon>
        <taxon>Pezizomycotina</taxon>
        <taxon>Sordariomycetes</taxon>
        <taxon>Sordariomycetidae</taxon>
        <taxon>Diaporthales</taxon>
        <taxon>Cryphonectriaceae</taxon>
        <taxon>Cryphonectria-Endothia species complex</taxon>
        <taxon>Cryphonectria</taxon>
    </lineage>
</organism>
<dbReference type="InterPro" id="IPR016169">
    <property type="entry name" value="FAD-bd_PCMH_sub2"/>
</dbReference>
<sequence>MVLEQGSRYADPVYQAAHEDTFSKPVVEGVPAVLPPGVSRQDFDDALEKIAKAIGEGAIFKGEALKEYVDPYEIPEGRYERNLPGAAVCPASVEELQAALKVVNDFKIPVWTISRGKNLGYGGPAPLVNGSIIMDLHRMDKILEVNEKFGYAVVEPGVTFGDLYAYCTKNKLKVWPSTASLGWGSVVGNTLDRGMGFVPSGIHHENMAGLEVVLANGDIVRTGQFAMSTSTSAHLTHLSFGPTIDGLFLQSNLGIVTKLGIHMTPQPQAFMACTFDMPEFDDIETITDVFGSLRRSGVLPTVVYVFSLVEWSAIKAPRHTFWDKEGPIPEWRLKEMQEELDVGFWTVKWGLYGPKNILQAQYDEVQRVVGKEAPTGRLRNVLFSGGEDGGLLEALDVPQPYGGMFVGVPSMFSIPMVSYYNPQDGSGVGAHGAYSPIVPLDGKTMREWVTVARKVYESQGLDLLCDFFMGQRHAVFVCMLCFDKTNPQQRQAIDSTYNGLFEAGTRMGLAKYRSHVNHMDQTAELFDFNDHAYRRFVETIKDSLDPNGVLSPGKMGIWPKRFREMRSTNSRHDGAT</sequence>
<feature type="domain" description="FAD-binding PCMH-type" evidence="3">
    <location>
        <begin position="80"/>
        <end position="266"/>
    </location>
</feature>
<dbReference type="Gene3D" id="3.30.465.10">
    <property type="match status" value="1"/>
</dbReference>
<accession>A0A9P5CPM6</accession>
<dbReference type="Proteomes" id="UP000803844">
    <property type="component" value="Unassembled WGS sequence"/>
</dbReference>
<dbReference type="PROSITE" id="PS51387">
    <property type="entry name" value="FAD_PCMH"/>
    <property type="match status" value="1"/>
</dbReference>
<dbReference type="InterPro" id="IPR036318">
    <property type="entry name" value="FAD-bd_PCMH-like_sf"/>
</dbReference>
<dbReference type="GO" id="GO:0008720">
    <property type="term" value="F:D-lactate dehydrogenase (NAD+) activity"/>
    <property type="evidence" value="ECO:0007669"/>
    <property type="project" value="TreeGrafter"/>
</dbReference>
<dbReference type="PANTHER" id="PTHR11748">
    <property type="entry name" value="D-LACTATE DEHYDROGENASE"/>
    <property type="match status" value="1"/>
</dbReference>
<dbReference type="InterPro" id="IPR016166">
    <property type="entry name" value="FAD-bd_PCMH"/>
</dbReference>
<dbReference type="Gene3D" id="1.10.45.10">
    <property type="entry name" value="Vanillyl-alcohol Oxidase, Chain A, domain 4"/>
    <property type="match status" value="1"/>
</dbReference>
<dbReference type="InterPro" id="IPR016164">
    <property type="entry name" value="FAD-linked_Oxase-like_C"/>
</dbReference>
<dbReference type="GO" id="GO:0004458">
    <property type="term" value="F:D-lactate dehydrogenase (cytochrome) activity"/>
    <property type="evidence" value="ECO:0007669"/>
    <property type="project" value="TreeGrafter"/>
</dbReference>
<evidence type="ECO:0000313" key="5">
    <source>
        <dbReference type="Proteomes" id="UP000803844"/>
    </source>
</evidence>
<evidence type="ECO:0000259" key="3">
    <source>
        <dbReference type="PROSITE" id="PS51387"/>
    </source>
</evidence>
<dbReference type="GO" id="GO:0071949">
    <property type="term" value="F:FAD binding"/>
    <property type="evidence" value="ECO:0007669"/>
    <property type="project" value="InterPro"/>
</dbReference>
<dbReference type="PANTHER" id="PTHR11748:SF114">
    <property type="entry name" value="ARYL-ALCOHOL OXIDASE VANILLYL-ALCOHOL OXIDASE (AFU_ORTHOLOGUE AFUA_3G09500)-RELATED"/>
    <property type="match status" value="1"/>
</dbReference>
<evidence type="ECO:0000256" key="2">
    <source>
        <dbReference type="ARBA" id="ARBA00022827"/>
    </source>
</evidence>
<name>A0A9P5CPM6_CRYP1</name>
<keyword evidence="2" id="KW-0274">FAD</keyword>
<gene>
    <name evidence="4" type="ORF">M406DRAFT_289798</name>
</gene>
<dbReference type="GeneID" id="63835999"/>
<dbReference type="OrthoDB" id="5332616at2759"/>
<dbReference type="Gene3D" id="3.40.462.10">
    <property type="entry name" value="FAD-linked oxidases, C-terminal domain"/>
    <property type="match status" value="1"/>
</dbReference>